<name>A0A8T9T1B3_9BACT</name>
<dbReference type="AlphaFoldDB" id="A0A8T9T1B3"/>
<dbReference type="KEGG" id="haei:MUN82_07585"/>
<protein>
    <submittedName>
        <fullName evidence="2">DUF2807 domain-containing protein</fullName>
    </submittedName>
</protein>
<dbReference type="Proteomes" id="UP000829925">
    <property type="component" value="Chromosome"/>
</dbReference>
<keyword evidence="3" id="KW-1185">Reference proteome</keyword>
<dbReference type="Pfam" id="PF10988">
    <property type="entry name" value="DUF2807"/>
    <property type="match status" value="1"/>
</dbReference>
<evidence type="ECO:0000313" key="3">
    <source>
        <dbReference type="Proteomes" id="UP000829925"/>
    </source>
</evidence>
<evidence type="ECO:0000259" key="1">
    <source>
        <dbReference type="Pfam" id="PF10988"/>
    </source>
</evidence>
<accession>A0A8T9T1B3</accession>
<proteinExistence type="predicted"/>
<dbReference type="RefSeq" id="WP_245096347.1">
    <property type="nucleotide sequence ID" value="NZ_CP095053.1"/>
</dbReference>
<evidence type="ECO:0000313" key="2">
    <source>
        <dbReference type="EMBL" id="UOR06954.1"/>
    </source>
</evidence>
<organism evidence="2 3">
    <name type="scientific">Hymenobacter aerilatus</name>
    <dbReference type="NCBI Taxonomy" id="2932251"/>
    <lineage>
        <taxon>Bacteria</taxon>
        <taxon>Pseudomonadati</taxon>
        <taxon>Bacteroidota</taxon>
        <taxon>Cytophagia</taxon>
        <taxon>Cytophagales</taxon>
        <taxon>Hymenobacteraceae</taxon>
        <taxon>Hymenobacter</taxon>
    </lineage>
</organism>
<dbReference type="EMBL" id="CP095053">
    <property type="protein sequence ID" value="UOR06954.1"/>
    <property type="molecule type" value="Genomic_DNA"/>
</dbReference>
<dbReference type="Gene3D" id="2.160.20.120">
    <property type="match status" value="1"/>
</dbReference>
<sequence>MTSHYSIGFSPPMTSIFLLLLHLLPTVLPVLIAPPSETRDVAAFTYVAVATPVTVLVHQGSPQQVTVEAAAADMARLETMVDHDELRIRDRTADA</sequence>
<reference evidence="2 3" key="1">
    <citation type="submission" date="2022-04" db="EMBL/GenBank/DDBJ databases">
        <title>Hymenobacter sp. isolated from the air.</title>
        <authorList>
            <person name="Won M."/>
            <person name="Lee C.-M."/>
            <person name="Woen H.-Y."/>
            <person name="Kwon S.-W."/>
        </authorList>
    </citation>
    <scope>NUCLEOTIDE SEQUENCE [LARGE SCALE GENOMIC DNA]</scope>
    <source>
        <strain evidence="3">5413 J-13</strain>
    </source>
</reference>
<feature type="domain" description="Putative auto-transporter adhesin head GIN" evidence="1">
    <location>
        <begin position="43"/>
        <end position="91"/>
    </location>
</feature>
<gene>
    <name evidence="2" type="ORF">MUN82_07585</name>
</gene>
<dbReference type="InterPro" id="IPR021255">
    <property type="entry name" value="DUF2807"/>
</dbReference>